<dbReference type="AlphaFoldDB" id="A0A1E3PJ33"/>
<organism evidence="2 3">
    <name type="scientific">Nadsonia fulvescens var. elongata DSM 6958</name>
    <dbReference type="NCBI Taxonomy" id="857566"/>
    <lineage>
        <taxon>Eukaryota</taxon>
        <taxon>Fungi</taxon>
        <taxon>Dikarya</taxon>
        <taxon>Ascomycota</taxon>
        <taxon>Saccharomycotina</taxon>
        <taxon>Dipodascomycetes</taxon>
        <taxon>Dipodascales</taxon>
        <taxon>Dipodascales incertae sedis</taxon>
        <taxon>Nadsonia</taxon>
    </lineage>
</organism>
<feature type="region of interest" description="Disordered" evidence="1">
    <location>
        <begin position="370"/>
        <end position="390"/>
    </location>
</feature>
<feature type="region of interest" description="Disordered" evidence="1">
    <location>
        <begin position="153"/>
        <end position="191"/>
    </location>
</feature>
<dbReference type="Proteomes" id="UP000095009">
    <property type="component" value="Unassembled WGS sequence"/>
</dbReference>
<feature type="compositionally biased region" description="Acidic residues" evidence="1">
    <location>
        <begin position="519"/>
        <end position="530"/>
    </location>
</feature>
<reference evidence="2 3" key="1">
    <citation type="journal article" date="2016" name="Proc. Natl. Acad. Sci. U.S.A.">
        <title>Comparative genomics of biotechnologically important yeasts.</title>
        <authorList>
            <person name="Riley R."/>
            <person name="Haridas S."/>
            <person name="Wolfe K.H."/>
            <person name="Lopes M.R."/>
            <person name="Hittinger C.T."/>
            <person name="Goeker M."/>
            <person name="Salamov A.A."/>
            <person name="Wisecaver J.H."/>
            <person name="Long T.M."/>
            <person name="Calvey C.H."/>
            <person name="Aerts A.L."/>
            <person name="Barry K.W."/>
            <person name="Choi C."/>
            <person name="Clum A."/>
            <person name="Coughlan A.Y."/>
            <person name="Deshpande S."/>
            <person name="Douglass A.P."/>
            <person name="Hanson S.J."/>
            <person name="Klenk H.-P."/>
            <person name="LaButti K.M."/>
            <person name="Lapidus A."/>
            <person name="Lindquist E.A."/>
            <person name="Lipzen A.M."/>
            <person name="Meier-Kolthoff J.P."/>
            <person name="Ohm R.A."/>
            <person name="Otillar R.P."/>
            <person name="Pangilinan J.L."/>
            <person name="Peng Y."/>
            <person name="Rokas A."/>
            <person name="Rosa C.A."/>
            <person name="Scheuner C."/>
            <person name="Sibirny A.A."/>
            <person name="Slot J.C."/>
            <person name="Stielow J.B."/>
            <person name="Sun H."/>
            <person name="Kurtzman C.P."/>
            <person name="Blackwell M."/>
            <person name="Grigoriev I.V."/>
            <person name="Jeffries T.W."/>
        </authorList>
    </citation>
    <scope>NUCLEOTIDE SEQUENCE [LARGE SCALE GENOMIC DNA]</scope>
    <source>
        <strain evidence="2 3">DSM 6958</strain>
    </source>
</reference>
<protein>
    <submittedName>
        <fullName evidence="2">Uncharacterized protein</fullName>
    </submittedName>
</protein>
<proteinExistence type="predicted"/>
<dbReference type="OrthoDB" id="3987280at2759"/>
<sequence length="547" mass="61627">MFEIAQNNPIFDDSDSNDYEVGDTSFDSFDGDIRLEEKHDTPSIVKEPLSPGKFSERKQKNKCRSVDWKSAPIYFDDTQISTGGKPTNILETHDSMLKRQRVVESPLIKDMYHTFGSISSLETKYIKASVPPEPNHVNTLRLLNCPPSLEKSKSDFGDISSGPETVTSSRSASASSATSEESTSPAPSSSETISYANNSIFIKDDGIIENQGQFTNETIQQPNALQNNCLPELNLLVVKKRSSNFHLSHKTSCDTLVGRKRDALTRKIIRYSPSRLDLIDNQHLTSFPLAPPNISISENDPIVFIEDYFVPEDSRQVTKSRKPREFIGYNSITYNYSTLSPHDGNCRSTSSHLRSAYLLNTASKLSPVNPNRTIFKSQSSRSTSSSMSNVTPTLRSCMGCQKPLYELSSRLARDVSFTEFVCVDCATQYPNSDGLRQAISTVILPGTKTLRRMPSSIDSLKMISLKIELLDQEDPEWWSKLRKKLRWRWRLKGLVPCELIHYLDGFRMITSGANTPEPADSDEEELEGENSVEYHDHNDFDAQFNMY</sequence>
<accession>A0A1E3PJ33</accession>
<keyword evidence="3" id="KW-1185">Reference proteome</keyword>
<feature type="region of interest" description="Disordered" evidence="1">
    <location>
        <begin position="513"/>
        <end position="532"/>
    </location>
</feature>
<evidence type="ECO:0000256" key="1">
    <source>
        <dbReference type="SAM" id="MobiDB-lite"/>
    </source>
</evidence>
<gene>
    <name evidence="2" type="ORF">NADFUDRAFT_66512</name>
</gene>
<name>A0A1E3PJ33_9ASCO</name>
<evidence type="ECO:0000313" key="2">
    <source>
        <dbReference type="EMBL" id="ODQ65439.1"/>
    </source>
</evidence>
<feature type="compositionally biased region" description="Low complexity" evidence="1">
    <location>
        <begin position="377"/>
        <end position="388"/>
    </location>
</feature>
<dbReference type="EMBL" id="KV454410">
    <property type="protein sequence ID" value="ODQ65439.1"/>
    <property type="molecule type" value="Genomic_DNA"/>
</dbReference>
<evidence type="ECO:0000313" key="3">
    <source>
        <dbReference type="Proteomes" id="UP000095009"/>
    </source>
</evidence>
<feature type="compositionally biased region" description="Low complexity" evidence="1">
    <location>
        <begin position="164"/>
        <end position="191"/>
    </location>
</feature>